<keyword evidence="3" id="KW-1185">Reference proteome</keyword>
<proteinExistence type="predicted"/>
<evidence type="ECO:0000313" key="3">
    <source>
        <dbReference type="Proteomes" id="UP000642488"/>
    </source>
</evidence>
<dbReference type="EMBL" id="JAEKPD010000001">
    <property type="protein sequence ID" value="MBJ3761419.1"/>
    <property type="molecule type" value="Genomic_DNA"/>
</dbReference>
<evidence type="ECO:0000259" key="1">
    <source>
        <dbReference type="PROSITE" id="PS50206"/>
    </source>
</evidence>
<protein>
    <submittedName>
        <fullName evidence="2">Chromate resistance protein</fullName>
    </submittedName>
</protein>
<evidence type="ECO:0000313" key="2">
    <source>
        <dbReference type="EMBL" id="MBJ3761419.1"/>
    </source>
</evidence>
<name>A0A934MFF7_9RHOB</name>
<dbReference type="SMART" id="SM00450">
    <property type="entry name" value="RHOD"/>
    <property type="match status" value="1"/>
</dbReference>
<dbReference type="PROSITE" id="PS50206">
    <property type="entry name" value="RHODANESE_3"/>
    <property type="match status" value="1"/>
</dbReference>
<dbReference type="RefSeq" id="WP_198914585.1">
    <property type="nucleotide sequence ID" value="NZ_JAEKPD010000001.1"/>
</dbReference>
<dbReference type="InterPro" id="IPR001763">
    <property type="entry name" value="Rhodanese-like_dom"/>
</dbReference>
<dbReference type="InterPro" id="IPR018634">
    <property type="entry name" value="ChrB_C"/>
</dbReference>
<dbReference type="Proteomes" id="UP000642488">
    <property type="component" value="Unassembled WGS sequence"/>
</dbReference>
<feature type="domain" description="Rhodanese" evidence="1">
    <location>
        <begin position="18"/>
        <end position="107"/>
    </location>
</feature>
<accession>A0A934MFF7</accession>
<sequence length="263" mass="28478">MPQPCEITPTQLARLIGRPDAPRLLDMRIADDFASDPHLVPGSIRADWQDPTAYLGLARGHRCVVICQKGQKISHGVAALLRAEGVAAEVLEGGQFAWRDAGLPLIDTTALPPTRTWVTRARPKIDRIACAWLLHRFIDPGARVMFVPPTHVAAVAERFGAEPIDMPGARFGHHGDLCSFDALLGLVIAPPPALRKLADILRACDTGRPQDDAQAAGVTAILLGLSRLHRDDHDQLGAAMPVLDALYLWARDARDETHADPAP</sequence>
<comment type="caution">
    <text evidence="2">The sequence shown here is derived from an EMBL/GenBank/DDBJ whole genome shotgun (WGS) entry which is preliminary data.</text>
</comment>
<organism evidence="2 3">
    <name type="scientific">Palleronia pontilimi</name>
    <dbReference type="NCBI Taxonomy" id="1964209"/>
    <lineage>
        <taxon>Bacteria</taxon>
        <taxon>Pseudomonadati</taxon>
        <taxon>Pseudomonadota</taxon>
        <taxon>Alphaproteobacteria</taxon>
        <taxon>Rhodobacterales</taxon>
        <taxon>Roseobacteraceae</taxon>
        <taxon>Palleronia</taxon>
    </lineage>
</organism>
<gene>
    <name evidence="2" type="ORF">ILP92_01465</name>
</gene>
<reference evidence="2" key="1">
    <citation type="submission" date="2020-12" db="EMBL/GenBank/DDBJ databases">
        <title>Bacterial taxonomy.</title>
        <authorList>
            <person name="Pan X."/>
        </authorList>
    </citation>
    <scope>NUCLEOTIDE SEQUENCE</scope>
    <source>
        <strain evidence="2">KCTC 52957</strain>
    </source>
</reference>
<dbReference type="AlphaFoldDB" id="A0A934MFF7"/>
<dbReference type="InterPro" id="IPR036873">
    <property type="entry name" value="Rhodanese-like_dom_sf"/>
</dbReference>
<dbReference type="SUPFAM" id="SSF52821">
    <property type="entry name" value="Rhodanese/Cell cycle control phosphatase"/>
    <property type="match status" value="1"/>
</dbReference>
<dbReference type="Pfam" id="PF00581">
    <property type="entry name" value="Rhodanese"/>
    <property type="match status" value="1"/>
</dbReference>
<dbReference type="Gene3D" id="3.40.250.10">
    <property type="entry name" value="Rhodanese-like domain"/>
    <property type="match status" value="1"/>
</dbReference>
<dbReference type="Pfam" id="PF09828">
    <property type="entry name" value="ChrB_C"/>
    <property type="match status" value="1"/>
</dbReference>